<dbReference type="PANTHER" id="PTHR43280">
    <property type="entry name" value="ARAC-FAMILY TRANSCRIPTIONAL REGULATOR"/>
    <property type="match status" value="1"/>
</dbReference>
<evidence type="ECO:0000256" key="3">
    <source>
        <dbReference type="ARBA" id="ARBA00023163"/>
    </source>
</evidence>
<name>A0ABR6Y3K2_9FLAO</name>
<accession>A0ABR6Y3K2</accession>
<dbReference type="EMBL" id="JACOME010000003">
    <property type="protein sequence ID" value="MBC3847326.1"/>
    <property type="molecule type" value="Genomic_DNA"/>
</dbReference>
<dbReference type="PRINTS" id="PR00032">
    <property type="entry name" value="HTHARAC"/>
</dbReference>
<dbReference type="RefSeq" id="WP_186846434.1">
    <property type="nucleotide sequence ID" value="NZ_JACOME010000003.1"/>
</dbReference>
<dbReference type="InterPro" id="IPR009057">
    <property type="entry name" value="Homeodomain-like_sf"/>
</dbReference>
<sequence length="282" mass="32963">MLHKPIKFQAIEYKGKIVFEKVKLTTFNRIPKLFNDNESCFMFIDKGSFIVRTPNKLVTFEEGSGMLAKCFNYYTETSLKQQLKNETFELIGVLLYPELVKQIFPYQHSIEANNNYNINKIQVDKMLLNFKNSINIILDNPQLADEALILNKLREFIILMTKATQSKSEPEFLKQIFSPYEFSFKKTIENNLYASLSLNELAHLCNMSLSSFNRKFKEIYKESPKKYITSKKLEKATVLLRQNNSRIAEVAYDCGFESTSTFNRLFQKSYQKSPSQFILDTK</sequence>
<dbReference type="Proteomes" id="UP000607435">
    <property type="component" value="Unassembled WGS sequence"/>
</dbReference>
<dbReference type="InterPro" id="IPR018062">
    <property type="entry name" value="HTH_AraC-typ_CS"/>
</dbReference>
<feature type="domain" description="HTH araC/xylS-type" evidence="4">
    <location>
        <begin position="182"/>
        <end position="280"/>
    </location>
</feature>
<keyword evidence="1" id="KW-0805">Transcription regulation</keyword>
<evidence type="ECO:0000256" key="1">
    <source>
        <dbReference type="ARBA" id="ARBA00023015"/>
    </source>
</evidence>
<evidence type="ECO:0000259" key="4">
    <source>
        <dbReference type="PROSITE" id="PS01124"/>
    </source>
</evidence>
<dbReference type="InterPro" id="IPR054015">
    <property type="entry name" value="ExsA-like_N"/>
</dbReference>
<evidence type="ECO:0000313" key="5">
    <source>
        <dbReference type="EMBL" id="MBC3847326.1"/>
    </source>
</evidence>
<dbReference type="Gene3D" id="1.10.10.60">
    <property type="entry name" value="Homeodomain-like"/>
    <property type="match status" value="2"/>
</dbReference>
<organism evidence="5 6">
    <name type="scientific">Winogradskyella echinorum</name>
    <dbReference type="NCBI Taxonomy" id="538189"/>
    <lineage>
        <taxon>Bacteria</taxon>
        <taxon>Pseudomonadati</taxon>
        <taxon>Bacteroidota</taxon>
        <taxon>Flavobacteriia</taxon>
        <taxon>Flavobacteriales</taxon>
        <taxon>Flavobacteriaceae</taxon>
        <taxon>Winogradskyella</taxon>
    </lineage>
</organism>
<dbReference type="Pfam" id="PF12833">
    <property type="entry name" value="HTH_18"/>
    <property type="match status" value="1"/>
</dbReference>
<proteinExistence type="predicted"/>
<gene>
    <name evidence="5" type="ORF">H6H04_13090</name>
</gene>
<dbReference type="SUPFAM" id="SSF46689">
    <property type="entry name" value="Homeodomain-like"/>
    <property type="match status" value="2"/>
</dbReference>
<keyword evidence="2" id="KW-0238">DNA-binding</keyword>
<dbReference type="SMART" id="SM00342">
    <property type="entry name" value="HTH_ARAC"/>
    <property type="match status" value="1"/>
</dbReference>
<comment type="caution">
    <text evidence="5">The sequence shown here is derived from an EMBL/GenBank/DDBJ whole genome shotgun (WGS) entry which is preliminary data.</text>
</comment>
<dbReference type="Pfam" id="PF22200">
    <property type="entry name" value="ExsA_N"/>
    <property type="match status" value="1"/>
</dbReference>
<dbReference type="InterPro" id="IPR018060">
    <property type="entry name" value="HTH_AraC"/>
</dbReference>
<protein>
    <submittedName>
        <fullName evidence="5">Helix-turn-helix transcriptional regulator</fullName>
    </submittedName>
</protein>
<reference evidence="5 6" key="1">
    <citation type="submission" date="2020-08" db="EMBL/GenBank/DDBJ databases">
        <title>Winogradskyella ouciana sp. nov., isolated from the hadal seawater of the Mariana Trench.</title>
        <authorList>
            <person name="He X."/>
        </authorList>
    </citation>
    <scope>NUCLEOTIDE SEQUENCE [LARGE SCALE GENOMIC DNA]</scope>
    <source>
        <strain evidence="5 6">KCTC 22026</strain>
    </source>
</reference>
<keyword evidence="3" id="KW-0804">Transcription</keyword>
<evidence type="ECO:0000256" key="2">
    <source>
        <dbReference type="ARBA" id="ARBA00023125"/>
    </source>
</evidence>
<dbReference type="PROSITE" id="PS00041">
    <property type="entry name" value="HTH_ARAC_FAMILY_1"/>
    <property type="match status" value="1"/>
</dbReference>
<keyword evidence="6" id="KW-1185">Reference proteome</keyword>
<dbReference type="PROSITE" id="PS01124">
    <property type="entry name" value="HTH_ARAC_FAMILY_2"/>
    <property type="match status" value="1"/>
</dbReference>
<dbReference type="InterPro" id="IPR020449">
    <property type="entry name" value="Tscrpt_reg_AraC-type_HTH"/>
</dbReference>
<dbReference type="PANTHER" id="PTHR43280:SF28">
    <property type="entry name" value="HTH-TYPE TRANSCRIPTIONAL ACTIVATOR RHAS"/>
    <property type="match status" value="1"/>
</dbReference>
<evidence type="ECO:0000313" key="6">
    <source>
        <dbReference type="Proteomes" id="UP000607435"/>
    </source>
</evidence>